<gene>
    <name evidence="1" type="primary">65</name>
    <name evidence="1" type="ORF">SEA_KULEANA_65</name>
</gene>
<dbReference type="Proteomes" id="UP000394254">
    <property type="component" value="Segment"/>
</dbReference>
<evidence type="ECO:0000313" key="1">
    <source>
        <dbReference type="EMBL" id="QGH74552.1"/>
    </source>
</evidence>
<dbReference type="EMBL" id="MN484600">
    <property type="protein sequence ID" value="QGH74552.1"/>
    <property type="molecule type" value="Genomic_DNA"/>
</dbReference>
<keyword evidence="2" id="KW-1185">Reference proteome</keyword>
<accession>A0A5Q2W8N7</accession>
<sequence length="158" mass="16694">MAVSDGERQGSAGPDFPAGDLLEALEALGRRFLEVLDSVVEVIGGRAVKVKPLEDLDGFDLDRNRATFRGEVPPMGLPVVPSLAVPRDEVRLMMGGREVGRARFDGGTMQGEVLDPGAIAQLRAGLLGGLSIKDDGLAGHADCSRGYAAWVADSRRKP</sequence>
<name>A0A5Q2W8N7_9CAUD</name>
<dbReference type="GeneID" id="55814241"/>
<dbReference type="KEGG" id="vg:55814241"/>
<protein>
    <submittedName>
        <fullName evidence="1">Uncharacterized protein</fullName>
    </submittedName>
</protein>
<reference evidence="1 2" key="1">
    <citation type="submission" date="2019-09" db="EMBL/GenBank/DDBJ databases">
        <authorList>
            <person name="Barrows A.R."/>
            <person name="Franco J.W."/>
            <person name="Javier C.J."/>
            <person name="Lucero K.A."/>
            <person name="Madrid E.R."/>
            <person name="Margerin I.A.R."/>
            <person name="Moore C.L."/>
            <person name="Neustel K.S."/>
            <person name="Ornellas N.W."/>
            <person name="Oshiro K."/>
            <person name="Severson C.G."/>
            <person name="Vavra L.H."/>
            <person name="Wilcer A."/>
            <person name="Donachie S.P."/>
            <person name="Reed F.A."/>
            <person name="Palecanda S."/>
            <person name="Chong R.A."/>
            <person name="Porter M.L."/>
            <person name="Washington J.M."/>
            <person name="Garlena R.A."/>
            <person name="Russell D.A."/>
            <person name="Pope W.H."/>
            <person name="Jacobs-Sera D."/>
            <person name="Hatfull G.F."/>
        </authorList>
    </citation>
    <scope>NUCLEOTIDE SEQUENCE [LARGE SCALE GENOMIC DNA]</scope>
</reference>
<proteinExistence type="predicted"/>
<organism evidence="1 2">
    <name type="scientific">Arthrobacter phage Kuleana</name>
    <dbReference type="NCBI Taxonomy" id="2653270"/>
    <lineage>
        <taxon>Viruses</taxon>
        <taxon>Duplodnaviria</taxon>
        <taxon>Heunggongvirae</taxon>
        <taxon>Uroviricota</taxon>
        <taxon>Caudoviricetes</taxon>
        <taxon>Kuleanavirus</taxon>
        <taxon>Kuleanavirus kuleana</taxon>
    </lineage>
</organism>
<dbReference type="RefSeq" id="YP_009884873.1">
    <property type="nucleotide sequence ID" value="NC_049473.1"/>
</dbReference>
<evidence type="ECO:0000313" key="2">
    <source>
        <dbReference type="Proteomes" id="UP000394254"/>
    </source>
</evidence>